<dbReference type="InterPro" id="IPR015424">
    <property type="entry name" value="PyrdxlP-dep_Trfase"/>
</dbReference>
<dbReference type="GO" id="GO:0033983">
    <property type="term" value="F:diaminobutyrate decarboxylase activity"/>
    <property type="evidence" value="ECO:0007669"/>
    <property type="project" value="UniProtKB-EC"/>
</dbReference>
<dbReference type="Pfam" id="PF00282">
    <property type="entry name" value="Pyridoxal_deC"/>
    <property type="match status" value="1"/>
</dbReference>
<keyword evidence="3 5" id="KW-0456">Lyase</keyword>
<keyword evidence="7" id="KW-1185">Reference proteome</keyword>
<proteinExistence type="inferred from homology"/>
<dbReference type="EMBL" id="CP045351">
    <property type="protein sequence ID" value="QFT28745.1"/>
    <property type="molecule type" value="Genomic_DNA"/>
</dbReference>
<dbReference type="GO" id="GO:0019752">
    <property type="term" value="P:carboxylic acid metabolic process"/>
    <property type="evidence" value="ECO:0007669"/>
    <property type="project" value="InterPro"/>
</dbReference>
<keyword evidence="6" id="KW-0614">Plasmid</keyword>
<gene>
    <name evidence="6" type="primary">ddc3</name>
    <name evidence="6" type="ORF">FIV01_20300</name>
</gene>
<dbReference type="AlphaFoldDB" id="A0A5P9CR59"/>
<dbReference type="InterPro" id="IPR002129">
    <property type="entry name" value="PyrdxlP-dep_de-COase"/>
</dbReference>
<dbReference type="GO" id="GO:0016020">
    <property type="term" value="C:membrane"/>
    <property type="evidence" value="ECO:0007669"/>
    <property type="project" value="GOC"/>
</dbReference>
<evidence type="ECO:0000256" key="4">
    <source>
        <dbReference type="PIRSR" id="PIRSR602129-50"/>
    </source>
</evidence>
<reference evidence="6 7" key="1">
    <citation type="submission" date="2019-10" db="EMBL/GenBank/DDBJ databases">
        <title>Complete genome sequence of Vibrio sp. strain THAF100, isolated from non-filtered water from the water column of tank 6 of a marine aquarium containing stony-coral fragments. Water maintained at 26 degree C.</title>
        <authorList>
            <person name="Ruckert C."/>
            <person name="Franco A."/>
            <person name="Kalinowski J."/>
            <person name="Glaeser S."/>
        </authorList>
    </citation>
    <scope>NUCLEOTIDE SEQUENCE [LARGE SCALE GENOMIC DNA]</scope>
    <source>
        <strain evidence="6 7">THAF100</strain>
        <plasmid evidence="7">pthaf100_a</plasmid>
    </source>
</reference>
<dbReference type="InterPro" id="IPR050477">
    <property type="entry name" value="GrpII_AminoAcid_Decarb"/>
</dbReference>
<evidence type="ECO:0000256" key="3">
    <source>
        <dbReference type="ARBA" id="ARBA00023239"/>
    </source>
</evidence>
<dbReference type="PANTHER" id="PTHR42735:SF6">
    <property type="entry name" value="SPHINGOSINE-1-PHOSPHATE LYASE 1"/>
    <property type="match status" value="1"/>
</dbReference>
<evidence type="ECO:0000256" key="1">
    <source>
        <dbReference type="ARBA" id="ARBA00001933"/>
    </source>
</evidence>
<evidence type="ECO:0000313" key="6">
    <source>
        <dbReference type="EMBL" id="QFT28745.1"/>
    </source>
</evidence>
<dbReference type="OrthoDB" id="9803665at2"/>
<comment type="cofactor">
    <cofactor evidence="1 4 5">
        <name>pyridoxal 5'-phosphate</name>
        <dbReference type="ChEBI" id="CHEBI:597326"/>
    </cofactor>
</comment>
<dbReference type="InterPro" id="IPR015421">
    <property type="entry name" value="PyrdxlP-dep_Trfase_major"/>
</dbReference>
<evidence type="ECO:0000256" key="2">
    <source>
        <dbReference type="ARBA" id="ARBA00022898"/>
    </source>
</evidence>
<geneLocation type="plasmid" evidence="7">
    <name>pthaf100_a</name>
</geneLocation>
<feature type="modified residue" description="N6-(pyridoxal phosphate)lysine" evidence="4">
    <location>
        <position position="333"/>
    </location>
</feature>
<dbReference type="KEGG" id="vaq:FIV01_20300"/>
<dbReference type="EC" id="4.1.1.86" evidence="6"/>
<sequence length="538" mass="59698">MLEIVKGATKNTGNIKFENQVQELFHLLNLGIEKIEAKQSTGPKFSVEPFVYCDELTRCEIPKRGCSAEEAIIALSEIVEGGLRPQSTNEVYNMVPQPIPETVAAASLMQLYNINAIMDSYGGKSLLFEQQVSRSVGRLVGWDNASGISCSGGKQTLLYAIKSAIDRVAPEAKYQGVPDDLVILTAEGAHYSIEHVCELAGLGQDACIRIPVSSSHGIDSEALEKVFEQQVRLGKRVAGIIACGGTTLDFLCDDTATIFKASQKVCQRMHLSYEPYLHLDSVIGWLWFSFVSASEFELLQLELSQTVVEKIKSVTSRFSALEKFDSFGVDFHKNALCPYSSSFFVRKKALEEERHSYNPLVYGDLSAFTETFENSRSSSGIASAWVSLQRFGITGLRTYLGSLLSSAERLKLVLADEQISVLNDSSCGWEVIFSIKPTALLNKDYSTNLLLEGFYDYMQQLVLSGKNVPNVSIIKSFRQNQETSASHGLIIYNMNPYLSEGQCEVMKNDILQCWSDYSQSISRGITDLNRLKINEPIR</sequence>
<dbReference type="RefSeq" id="WP_152432700.1">
    <property type="nucleotide sequence ID" value="NZ_CBCSDK010000012.1"/>
</dbReference>
<dbReference type="SUPFAM" id="SSF53383">
    <property type="entry name" value="PLP-dependent transferases"/>
    <property type="match status" value="1"/>
</dbReference>
<dbReference type="Gene3D" id="3.40.640.10">
    <property type="entry name" value="Type I PLP-dependent aspartate aminotransferase-like (Major domain)"/>
    <property type="match status" value="1"/>
</dbReference>
<evidence type="ECO:0000313" key="7">
    <source>
        <dbReference type="Proteomes" id="UP000326936"/>
    </source>
</evidence>
<comment type="similarity">
    <text evidence="5">Belongs to the group II decarboxylase family.</text>
</comment>
<dbReference type="GO" id="GO:0008117">
    <property type="term" value="F:sphinganine-1-phosphate aldolase activity"/>
    <property type="evidence" value="ECO:0007669"/>
    <property type="project" value="TreeGrafter"/>
</dbReference>
<organism evidence="6 7">
    <name type="scientific">Vibrio aquimaris</name>
    <dbReference type="NCBI Taxonomy" id="2587862"/>
    <lineage>
        <taxon>Bacteria</taxon>
        <taxon>Pseudomonadati</taxon>
        <taxon>Pseudomonadota</taxon>
        <taxon>Gammaproteobacteria</taxon>
        <taxon>Vibrionales</taxon>
        <taxon>Vibrionaceae</taxon>
        <taxon>Vibrio</taxon>
    </lineage>
</organism>
<protein>
    <submittedName>
        <fullName evidence="6">L-2,4-diaminobutyrate decarboxylase</fullName>
        <ecNumber evidence="6">4.1.1.86</ecNumber>
    </submittedName>
</protein>
<accession>A0A5P9CR59</accession>
<evidence type="ECO:0000256" key="5">
    <source>
        <dbReference type="RuleBase" id="RU000382"/>
    </source>
</evidence>
<dbReference type="GO" id="GO:0030170">
    <property type="term" value="F:pyridoxal phosphate binding"/>
    <property type="evidence" value="ECO:0007669"/>
    <property type="project" value="InterPro"/>
</dbReference>
<keyword evidence="2 4" id="KW-0663">Pyridoxal phosphate</keyword>
<dbReference type="GO" id="GO:0030149">
    <property type="term" value="P:sphingolipid catabolic process"/>
    <property type="evidence" value="ECO:0007669"/>
    <property type="project" value="TreeGrafter"/>
</dbReference>
<dbReference type="Proteomes" id="UP000326936">
    <property type="component" value="Plasmid pTHAF100_a"/>
</dbReference>
<dbReference type="PANTHER" id="PTHR42735">
    <property type="match status" value="1"/>
</dbReference>
<name>A0A5P9CR59_9VIBR</name>